<evidence type="ECO:0000256" key="1">
    <source>
        <dbReference type="SAM" id="Coils"/>
    </source>
</evidence>
<keyword evidence="4" id="KW-1185">Reference proteome</keyword>
<evidence type="ECO:0008006" key="5">
    <source>
        <dbReference type="Google" id="ProtNLM"/>
    </source>
</evidence>
<reference evidence="3 4" key="1">
    <citation type="submission" date="2014-04" db="EMBL/GenBank/DDBJ databases">
        <title>Evolutionary Origins and Diversification of the Mycorrhizal Mutualists.</title>
        <authorList>
            <consortium name="DOE Joint Genome Institute"/>
            <consortium name="Mycorrhizal Genomics Consortium"/>
            <person name="Kohler A."/>
            <person name="Kuo A."/>
            <person name="Nagy L.G."/>
            <person name="Floudas D."/>
            <person name="Copeland A."/>
            <person name="Barry K.W."/>
            <person name="Cichocki N."/>
            <person name="Veneault-Fourrey C."/>
            <person name="LaButti K."/>
            <person name="Lindquist E.A."/>
            <person name="Lipzen A."/>
            <person name="Lundell T."/>
            <person name="Morin E."/>
            <person name="Murat C."/>
            <person name="Riley R."/>
            <person name="Ohm R."/>
            <person name="Sun H."/>
            <person name="Tunlid A."/>
            <person name="Henrissat B."/>
            <person name="Grigoriev I.V."/>
            <person name="Hibbett D.S."/>
            <person name="Martin F."/>
        </authorList>
    </citation>
    <scope>NUCLEOTIDE SEQUENCE [LARGE SCALE GENOMIC DNA]</scope>
    <source>
        <strain evidence="3 4">FD-317 M1</strain>
    </source>
</reference>
<accession>A0A0D0BTH1</accession>
<evidence type="ECO:0000313" key="4">
    <source>
        <dbReference type="Proteomes" id="UP000053593"/>
    </source>
</evidence>
<keyword evidence="2" id="KW-0732">Signal</keyword>
<feature type="signal peptide" evidence="2">
    <location>
        <begin position="1"/>
        <end position="23"/>
    </location>
</feature>
<protein>
    <recommendedName>
        <fullName evidence="5">Biogenesis of lysosome-related organelles complex 1 subunit CNL1</fullName>
    </recommendedName>
</protein>
<dbReference type="EMBL" id="KN834783">
    <property type="protein sequence ID" value="KIK58711.1"/>
    <property type="molecule type" value="Genomic_DNA"/>
</dbReference>
<evidence type="ECO:0000313" key="3">
    <source>
        <dbReference type="EMBL" id="KIK58711.1"/>
    </source>
</evidence>
<gene>
    <name evidence="3" type="ORF">GYMLUDRAFT_245805</name>
</gene>
<proteinExistence type="predicted"/>
<feature type="chain" id="PRO_5002208285" description="Biogenesis of lysosome-related organelles complex 1 subunit CNL1" evidence="2">
    <location>
        <begin position="24"/>
        <end position="112"/>
    </location>
</feature>
<organism evidence="3 4">
    <name type="scientific">Collybiopsis luxurians FD-317 M1</name>
    <dbReference type="NCBI Taxonomy" id="944289"/>
    <lineage>
        <taxon>Eukaryota</taxon>
        <taxon>Fungi</taxon>
        <taxon>Dikarya</taxon>
        <taxon>Basidiomycota</taxon>
        <taxon>Agaricomycotina</taxon>
        <taxon>Agaricomycetes</taxon>
        <taxon>Agaricomycetidae</taxon>
        <taxon>Agaricales</taxon>
        <taxon>Marasmiineae</taxon>
        <taxon>Omphalotaceae</taxon>
        <taxon>Collybiopsis</taxon>
        <taxon>Collybiopsis luxurians</taxon>
    </lineage>
</organism>
<dbReference type="AlphaFoldDB" id="A0A0D0BTH1"/>
<sequence>MLTNIKKNSLLLALLPLPHLVISSIHPHTLNSMDPALSNIYQALSQLKNRIIQLQNIVEFDEWMLGDYNAAQVVHNLELILERVEDVKEQLIIALNELLSAIQDAVDQMVED</sequence>
<dbReference type="HOGENOM" id="CLU_2146147_0_0_1"/>
<keyword evidence="1" id="KW-0175">Coiled coil</keyword>
<feature type="coiled-coil region" evidence="1">
    <location>
        <begin position="81"/>
        <end position="108"/>
    </location>
</feature>
<dbReference type="Proteomes" id="UP000053593">
    <property type="component" value="Unassembled WGS sequence"/>
</dbReference>
<name>A0A0D0BTH1_9AGAR</name>
<evidence type="ECO:0000256" key="2">
    <source>
        <dbReference type="SAM" id="SignalP"/>
    </source>
</evidence>